<protein>
    <submittedName>
        <fullName evidence="7">RNA polymerase sigma-70 factor, ECF subfamily</fullName>
    </submittedName>
</protein>
<feature type="domain" description="RNA polymerase sigma-70 region 2" evidence="5">
    <location>
        <begin position="23"/>
        <end position="90"/>
    </location>
</feature>
<dbReference type="InterPro" id="IPR013325">
    <property type="entry name" value="RNA_pol_sigma_r2"/>
</dbReference>
<evidence type="ECO:0000256" key="3">
    <source>
        <dbReference type="ARBA" id="ARBA00023082"/>
    </source>
</evidence>
<proteinExistence type="inferred from homology"/>
<organism evidence="7 8">
    <name type="scientific">Lentzea fradiae</name>
    <dbReference type="NCBI Taxonomy" id="200378"/>
    <lineage>
        <taxon>Bacteria</taxon>
        <taxon>Bacillati</taxon>
        <taxon>Actinomycetota</taxon>
        <taxon>Actinomycetes</taxon>
        <taxon>Pseudonocardiales</taxon>
        <taxon>Pseudonocardiaceae</taxon>
        <taxon>Lentzea</taxon>
    </lineage>
</organism>
<feature type="domain" description="RNA polymerase sigma factor 70 region 4 type 2" evidence="6">
    <location>
        <begin position="123"/>
        <end position="174"/>
    </location>
</feature>
<dbReference type="PANTHER" id="PTHR43133:SF25">
    <property type="entry name" value="RNA POLYMERASE SIGMA FACTOR RFAY-RELATED"/>
    <property type="match status" value="1"/>
</dbReference>
<dbReference type="GO" id="GO:0006352">
    <property type="term" value="P:DNA-templated transcription initiation"/>
    <property type="evidence" value="ECO:0007669"/>
    <property type="project" value="InterPro"/>
</dbReference>
<dbReference type="GO" id="GO:0016987">
    <property type="term" value="F:sigma factor activity"/>
    <property type="evidence" value="ECO:0007669"/>
    <property type="project" value="UniProtKB-KW"/>
</dbReference>
<gene>
    <name evidence="7" type="ORF">SAMN05216553_107108</name>
</gene>
<evidence type="ECO:0000313" key="7">
    <source>
        <dbReference type="EMBL" id="SDG32030.1"/>
    </source>
</evidence>
<dbReference type="NCBIfam" id="TIGR02937">
    <property type="entry name" value="sigma70-ECF"/>
    <property type="match status" value="1"/>
</dbReference>
<name>A0A1G7TBR0_9PSEU</name>
<dbReference type="OrthoDB" id="5243867at2"/>
<evidence type="ECO:0000313" key="8">
    <source>
        <dbReference type="Proteomes" id="UP000199623"/>
    </source>
</evidence>
<dbReference type="EMBL" id="FNCC01000007">
    <property type="protein sequence ID" value="SDG32030.1"/>
    <property type="molecule type" value="Genomic_DNA"/>
</dbReference>
<evidence type="ECO:0000256" key="4">
    <source>
        <dbReference type="ARBA" id="ARBA00023163"/>
    </source>
</evidence>
<dbReference type="InterPro" id="IPR039425">
    <property type="entry name" value="RNA_pol_sigma-70-like"/>
</dbReference>
<dbReference type="Pfam" id="PF08281">
    <property type="entry name" value="Sigma70_r4_2"/>
    <property type="match status" value="1"/>
</dbReference>
<dbReference type="Pfam" id="PF04542">
    <property type="entry name" value="Sigma70_r2"/>
    <property type="match status" value="1"/>
</dbReference>
<dbReference type="SUPFAM" id="SSF88946">
    <property type="entry name" value="Sigma2 domain of RNA polymerase sigma factors"/>
    <property type="match status" value="1"/>
</dbReference>
<sequence>MAVPRHPPSPPPTPAARAFEEIYQSEFDVVTAYFARRTSDPQTAADLTADTFLNAITSFETFDRTRGTARGWVLGIARRVFAQHCEAASRGRDVVTRLHGRRALDHDEIADLVTRIDAERKGRELVAAMSALNAAEREAIELVDLVGMAPKDAAKVLGMSSGALRIRLFRARGKVRGLVSKGEER</sequence>
<dbReference type="InterPro" id="IPR014284">
    <property type="entry name" value="RNA_pol_sigma-70_dom"/>
</dbReference>
<comment type="similarity">
    <text evidence="1">Belongs to the sigma-70 factor family. ECF subfamily.</text>
</comment>
<dbReference type="Gene3D" id="1.10.10.10">
    <property type="entry name" value="Winged helix-like DNA-binding domain superfamily/Winged helix DNA-binding domain"/>
    <property type="match status" value="1"/>
</dbReference>
<dbReference type="InterPro" id="IPR013324">
    <property type="entry name" value="RNA_pol_sigma_r3/r4-like"/>
</dbReference>
<keyword evidence="2" id="KW-0805">Transcription regulation</keyword>
<dbReference type="GO" id="GO:0003677">
    <property type="term" value="F:DNA binding"/>
    <property type="evidence" value="ECO:0007669"/>
    <property type="project" value="InterPro"/>
</dbReference>
<dbReference type="Proteomes" id="UP000199623">
    <property type="component" value="Unassembled WGS sequence"/>
</dbReference>
<evidence type="ECO:0000256" key="1">
    <source>
        <dbReference type="ARBA" id="ARBA00010641"/>
    </source>
</evidence>
<dbReference type="AlphaFoldDB" id="A0A1G7TBR0"/>
<evidence type="ECO:0000259" key="6">
    <source>
        <dbReference type="Pfam" id="PF08281"/>
    </source>
</evidence>
<dbReference type="RefSeq" id="WP_090050721.1">
    <property type="nucleotide sequence ID" value="NZ_FNCC01000007.1"/>
</dbReference>
<keyword evidence="3" id="KW-0731">Sigma factor</keyword>
<accession>A0A1G7TBR0</accession>
<evidence type="ECO:0000259" key="5">
    <source>
        <dbReference type="Pfam" id="PF04542"/>
    </source>
</evidence>
<dbReference type="Gene3D" id="1.10.1740.10">
    <property type="match status" value="1"/>
</dbReference>
<keyword evidence="4" id="KW-0804">Transcription</keyword>
<dbReference type="SUPFAM" id="SSF88659">
    <property type="entry name" value="Sigma3 and sigma4 domains of RNA polymerase sigma factors"/>
    <property type="match status" value="1"/>
</dbReference>
<dbReference type="PANTHER" id="PTHR43133">
    <property type="entry name" value="RNA POLYMERASE ECF-TYPE SIGMA FACTO"/>
    <property type="match status" value="1"/>
</dbReference>
<dbReference type="InterPro" id="IPR013249">
    <property type="entry name" value="RNA_pol_sigma70_r4_t2"/>
</dbReference>
<keyword evidence="8" id="KW-1185">Reference proteome</keyword>
<dbReference type="STRING" id="200378.SAMN05216553_107108"/>
<reference evidence="8" key="1">
    <citation type="submission" date="2016-10" db="EMBL/GenBank/DDBJ databases">
        <authorList>
            <person name="Varghese N."/>
            <person name="Submissions S."/>
        </authorList>
    </citation>
    <scope>NUCLEOTIDE SEQUENCE [LARGE SCALE GENOMIC DNA]</scope>
    <source>
        <strain evidence="8">CGMCC 4.3506</strain>
    </source>
</reference>
<evidence type="ECO:0000256" key="2">
    <source>
        <dbReference type="ARBA" id="ARBA00023015"/>
    </source>
</evidence>
<dbReference type="InterPro" id="IPR007627">
    <property type="entry name" value="RNA_pol_sigma70_r2"/>
</dbReference>
<dbReference type="InterPro" id="IPR036388">
    <property type="entry name" value="WH-like_DNA-bd_sf"/>
</dbReference>